<dbReference type="Proteomes" id="UP000622687">
    <property type="component" value="Unassembled WGS sequence"/>
</dbReference>
<dbReference type="RefSeq" id="WP_211141958.1">
    <property type="nucleotide sequence ID" value="NZ_JAEEGB010000006.1"/>
</dbReference>
<reference evidence="2" key="1">
    <citation type="submission" date="2020-12" db="EMBL/GenBank/DDBJ databases">
        <title>Clostridium thailandense sp. nov., a novel acetogenic bacterium isolated from peat land soil in Thailand.</title>
        <authorList>
            <person name="Chaikitkaew S."/>
            <person name="Birkeland N.K."/>
        </authorList>
    </citation>
    <scope>NUCLEOTIDE SEQUENCE</scope>
    <source>
        <strain evidence="2">DSM 17425</strain>
    </source>
</reference>
<feature type="transmembrane region" description="Helical" evidence="1">
    <location>
        <begin position="39"/>
        <end position="57"/>
    </location>
</feature>
<sequence>MVVGLVLALVSGFIAVISKMINFKLSERIGLLNGTLVNYVVASVISILVVLIIRSNNIFSLSIMKSVPTWVYLGGVFGLAALVLTIISLPKIPVTYSTILILIGQLATGFVVDIIISGKFSCVKFLGVVLVTLGICIDKLFLNYLEKKKVKVS</sequence>
<dbReference type="PANTHER" id="PTHR34821:SF2">
    <property type="entry name" value="INNER MEMBRANE PROTEIN YDCZ"/>
    <property type="match status" value="1"/>
</dbReference>
<feature type="transmembrane region" description="Helical" evidence="1">
    <location>
        <begin position="123"/>
        <end position="145"/>
    </location>
</feature>
<feature type="transmembrane region" description="Helical" evidence="1">
    <location>
        <begin position="69"/>
        <end position="89"/>
    </location>
</feature>
<dbReference type="InterPro" id="IPR006750">
    <property type="entry name" value="YdcZ"/>
</dbReference>
<keyword evidence="1" id="KW-1133">Transmembrane helix</keyword>
<keyword evidence="1" id="KW-0812">Transmembrane</keyword>
<organism evidence="2 3">
    <name type="scientific">Clostridium aciditolerans</name>
    <dbReference type="NCBI Taxonomy" id="339861"/>
    <lineage>
        <taxon>Bacteria</taxon>
        <taxon>Bacillati</taxon>
        <taxon>Bacillota</taxon>
        <taxon>Clostridia</taxon>
        <taxon>Eubacteriales</taxon>
        <taxon>Clostridiaceae</taxon>
        <taxon>Clostridium</taxon>
    </lineage>
</organism>
<dbReference type="Pfam" id="PF04657">
    <property type="entry name" value="DMT_YdcZ"/>
    <property type="match status" value="1"/>
</dbReference>
<keyword evidence="3" id="KW-1185">Reference proteome</keyword>
<evidence type="ECO:0000313" key="2">
    <source>
        <dbReference type="EMBL" id="MBI6872461.1"/>
    </source>
</evidence>
<name>A0A934M5X0_9CLOT</name>
<protein>
    <submittedName>
        <fullName evidence="2">DMT family transporter</fullName>
    </submittedName>
</protein>
<dbReference type="GO" id="GO:0005886">
    <property type="term" value="C:plasma membrane"/>
    <property type="evidence" value="ECO:0007669"/>
    <property type="project" value="TreeGrafter"/>
</dbReference>
<feature type="transmembrane region" description="Helical" evidence="1">
    <location>
        <begin position="95"/>
        <end position="116"/>
    </location>
</feature>
<dbReference type="EMBL" id="JAEEGB010000006">
    <property type="protein sequence ID" value="MBI6872461.1"/>
    <property type="molecule type" value="Genomic_DNA"/>
</dbReference>
<gene>
    <name evidence="2" type="ORF">I6U51_07025</name>
</gene>
<evidence type="ECO:0000313" key="3">
    <source>
        <dbReference type="Proteomes" id="UP000622687"/>
    </source>
</evidence>
<dbReference type="AlphaFoldDB" id="A0A934M5X0"/>
<proteinExistence type="predicted"/>
<accession>A0A934M5X0</accession>
<comment type="caution">
    <text evidence="2">The sequence shown here is derived from an EMBL/GenBank/DDBJ whole genome shotgun (WGS) entry which is preliminary data.</text>
</comment>
<keyword evidence="1" id="KW-0472">Membrane</keyword>
<dbReference type="PANTHER" id="PTHR34821">
    <property type="entry name" value="INNER MEMBRANE PROTEIN YDCZ"/>
    <property type="match status" value="1"/>
</dbReference>
<evidence type="ECO:0000256" key="1">
    <source>
        <dbReference type="SAM" id="Phobius"/>
    </source>
</evidence>